<dbReference type="InterPro" id="IPR002110">
    <property type="entry name" value="Ankyrin_rpt"/>
</dbReference>
<comment type="similarity">
    <text evidence="1">Belongs to the protein kinase superfamily. NEK Ser/Thr protein kinase family. NIMA subfamily.</text>
</comment>
<feature type="domain" description="Protein kinase" evidence="10">
    <location>
        <begin position="557"/>
        <end position="844"/>
    </location>
</feature>
<organism evidence="11 12">
    <name type="scientific">Naegleria fowleri</name>
    <name type="common">Brain eating amoeba</name>
    <dbReference type="NCBI Taxonomy" id="5763"/>
    <lineage>
        <taxon>Eukaryota</taxon>
        <taxon>Discoba</taxon>
        <taxon>Heterolobosea</taxon>
        <taxon>Tetramitia</taxon>
        <taxon>Eutetramitia</taxon>
        <taxon>Vahlkampfiidae</taxon>
        <taxon>Naegleria</taxon>
    </lineage>
</organism>
<dbReference type="SMART" id="SM00248">
    <property type="entry name" value="ANK"/>
    <property type="match status" value="5"/>
</dbReference>
<dbReference type="InterPro" id="IPR036770">
    <property type="entry name" value="Ankyrin_rpt-contain_sf"/>
</dbReference>
<evidence type="ECO:0000313" key="12">
    <source>
        <dbReference type="Proteomes" id="UP000444721"/>
    </source>
</evidence>
<feature type="compositionally biased region" description="Basic and acidic residues" evidence="9">
    <location>
        <begin position="45"/>
        <end position="56"/>
    </location>
</feature>
<name>A0A6A5BT96_NAEFO</name>
<dbReference type="Gene3D" id="1.10.510.10">
    <property type="entry name" value="Transferase(Phosphotransferase) domain 1"/>
    <property type="match status" value="1"/>
</dbReference>
<evidence type="ECO:0000256" key="4">
    <source>
        <dbReference type="ARBA" id="ARBA00022741"/>
    </source>
</evidence>
<evidence type="ECO:0000256" key="7">
    <source>
        <dbReference type="PROSITE-ProRule" id="PRU00023"/>
    </source>
</evidence>
<dbReference type="PANTHER" id="PTHR43671">
    <property type="entry name" value="SERINE/THREONINE-PROTEIN KINASE NEK"/>
    <property type="match status" value="1"/>
</dbReference>
<dbReference type="OMA" id="DQTHETS"/>
<keyword evidence="7" id="KW-0040">ANK repeat</keyword>
<feature type="repeat" description="ANK" evidence="7">
    <location>
        <begin position="257"/>
        <end position="289"/>
    </location>
</feature>
<dbReference type="EC" id="2.7.11.1" evidence="2"/>
<dbReference type="VEuPathDB" id="AmoebaDB:NF0020560"/>
<feature type="compositionally biased region" description="Polar residues" evidence="9">
    <location>
        <begin position="33"/>
        <end position="44"/>
    </location>
</feature>
<dbReference type="InterPro" id="IPR017441">
    <property type="entry name" value="Protein_kinase_ATP_BS"/>
</dbReference>
<gene>
    <name evidence="11" type="ORF">FDP41_013621</name>
</gene>
<evidence type="ECO:0000256" key="6">
    <source>
        <dbReference type="ARBA" id="ARBA00022840"/>
    </source>
</evidence>
<evidence type="ECO:0000256" key="1">
    <source>
        <dbReference type="ARBA" id="ARBA00010886"/>
    </source>
</evidence>
<dbReference type="VEuPathDB" id="AmoebaDB:NfTy_027580"/>
<proteinExistence type="inferred from homology"/>
<dbReference type="GO" id="GO:0004674">
    <property type="term" value="F:protein serine/threonine kinase activity"/>
    <property type="evidence" value="ECO:0007669"/>
    <property type="project" value="UniProtKB-EC"/>
</dbReference>
<dbReference type="SUPFAM" id="SSF56112">
    <property type="entry name" value="Protein kinase-like (PK-like)"/>
    <property type="match status" value="1"/>
</dbReference>
<accession>A0A6A5BT96</accession>
<dbReference type="Gene3D" id="3.30.200.20">
    <property type="entry name" value="Phosphorylase Kinase, domain 1"/>
    <property type="match status" value="1"/>
</dbReference>
<dbReference type="OrthoDB" id="194358at2759"/>
<dbReference type="Gene3D" id="1.25.40.20">
    <property type="entry name" value="Ankyrin repeat-containing domain"/>
    <property type="match status" value="2"/>
</dbReference>
<feature type="repeat" description="ANK" evidence="7">
    <location>
        <begin position="138"/>
        <end position="170"/>
    </location>
</feature>
<feature type="region of interest" description="Disordered" evidence="9">
    <location>
        <begin position="342"/>
        <end position="369"/>
    </location>
</feature>
<feature type="repeat" description="ANK" evidence="7">
    <location>
        <begin position="223"/>
        <end position="255"/>
    </location>
</feature>
<protein>
    <recommendedName>
        <fullName evidence="2">non-specific serine/threonine protein kinase</fullName>
        <ecNumber evidence="2">2.7.11.1</ecNumber>
    </recommendedName>
</protein>
<dbReference type="RefSeq" id="XP_044565120.1">
    <property type="nucleotide sequence ID" value="XM_044704272.1"/>
</dbReference>
<feature type="region of interest" description="Disordered" evidence="9">
    <location>
        <begin position="1"/>
        <end position="72"/>
    </location>
</feature>
<dbReference type="Proteomes" id="UP000444721">
    <property type="component" value="Unassembled WGS sequence"/>
</dbReference>
<keyword evidence="5" id="KW-0418">Kinase</keyword>
<dbReference type="InterPro" id="IPR050660">
    <property type="entry name" value="NEK_Ser/Thr_kinase"/>
</dbReference>
<evidence type="ECO:0000256" key="2">
    <source>
        <dbReference type="ARBA" id="ARBA00012513"/>
    </source>
</evidence>
<evidence type="ECO:0000256" key="5">
    <source>
        <dbReference type="ARBA" id="ARBA00022777"/>
    </source>
</evidence>
<sequence length="844" mass="95046">MVFTGKKWLGSKSGDDDEAQQQRNIVEGMATTVHASSSDNNNPHSESKHDQTHETSEINNNSNLHHQDSNHHHSMSEFFQYVRNGNNEMVESMIMSGRVDVNGHDLSGTALGICIELSNMKMIKFLVRRGASVNGTVYGRSLLNYALERNHVDFARYLIRKGANPKTVTLQNSNIGIIVNDVIVTQVEKFIRALKSHDFKRAEYLLKKNYNSNILIIDCLNYVRETPLYVAAKQNNTAAIEWLIQHGATIDLMVLETKLTPLQVAIQLKCFDAIRTLVQYGANIYSEDGFGMTCEEKARIAGFDLSQVIPTLKKDSPPSYSEAMNNNTYHSPILLVTTTHVNSSNTTSSLSPSSQQQSPHHAMALPPAYSPISNTALNNKMNFQPLVMTNTSTAPPPVYSIQQQPPPYQTQQIPSYGEGGPTISPPSYTQQQQPTLNIPNFAMNSSYNPNVSFNSSYNPNYIPPTSPPNGEQIVKTFTYVPILNPEANSTNQVIPNAVPILKYDSPTPPALEQQQQTNDTTEVIDSIEVNYEGDEDRSKDFDKEEPKSLEMVLKERYSKMSLIGRGSNGYVYKAKKRIKTKDHNQGYIAVKLIDFFSTKELNRSIKTAMNLMKLRNENIIRVTEVCILKCKTDITHNNALTDKSTLCIEMDYYEKGTMDSLIKQKCTISEIVLKKFIFQIASALCYLSDNKLVHRNIKPPNILLKEWDPESDTMIPCLIGFRLSKSTDSDNDLQQAGSLQYLPPELLDISEELEDTALFTAADIYAFGVTCYQMMTHDHVTMINGLLMKYGSEEKAMQQIRSQIKKLQPVEYSDQLIDLVLRMLKFNGHERITSSEIVELIQHI</sequence>
<dbReference type="PROSITE" id="PS50088">
    <property type="entry name" value="ANK_REPEAT"/>
    <property type="match status" value="3"/>
</dbReference>
<evidence type="ECO:0000256" key="3">
    <source>
        <dbReference type="ARBA" id="ARBA00022679"/>
    </source>
</evidence>
<keyword evidence="4 8" id="KW-0547">Nucleotide-binding</keyword>
<dbReference type="Pfam" id="PF00069">
    <property type="entry name" value="Pkinase"/>
    <property type="match status" value="1"/>
</dbReference>
<dbReference type="VEuPathDB" id="AmoebaDB:FDP41_013621"/>
<evidence type="ECO:0000259" key="10">
    <source>
        <dbReference type="PROSITE" id="PS50011"/>
    </source>
</evidence>
<dbReference type="Pfam" id="PF12796">
    <property type="entry name" value="Ank_2"/>
    <property type="match status" value="2"/>
</dbReference>
<dbReference type="PROSITE" id="PS50297">
    <property type="entry name" value="ANK_REP_REGION"/>
    <property type="match status" value="2"/>
</dbReference>
<evidence type="ECO:0000256" key="9">
    <source>
        <dbReference type="SAM" id="MobiDB-lite"/>
    </source>
</evidence>
<dbReference type="SUPFAM" id="SSF48403">
    <property type="entry name" value="Ankyrin repeat"/>
    <property type="match status" value="1"/>
</dbReference>
<dbReference type="GO" id="GO:0005524">
    <property type="term" value="F:ATP binding"/>
    <property type="evidence" value="ECO:0007669"/>
    <property type="project" value="UniProtKB-UniRule"/>
</dbReference>
<evidence type="ECO:0000313" key="11">
    <source>
        <dbReference type="EMBL" id="KAF0980407.1"/>
    </source>
</evidence>
<dbReference type="AlphaFoldDB" id="A0A6A5BT96"/>
<dbReference type="CDD" id="cd00180">
    <property type="entry name" value="PKc"/>
    <property type="match status" value="1"/>
</dbReference>
<feature type="compositionally biased region" description="Low complexity" evidence="9">
    <location>
        <begin position="342"/>
        <end position="360"/>
    </location>
</feature>
<keyword evidence="3" id="KW-0808">Transferase</keyword>
<dbReference type="EMBL" id="VFQX01000019">
    <property type="protein sequence ID" value="KAF0980407.1"/>
    <property type="molecule type" value="Genomic_DNA"/>
</dbReference>
<feature type="binding site" evidence="8">
    <location>
        <position position="591"/>
    </location>
    <ligand>
        <name>ATP</name>
        <dbReference type="ChEBI" id="CHEBI:30616"/>
    </ligand>
</feature>
<dbReference type="GeneID" id="68120836"/>
<dbReference type="InterPro" id="IPR000719">
    <property type="entry name" value="Prot_kinase_dom"/>
</dbReference>
<comment type="caution">
    <text evidence="11">The sequence shown here is derived from an EMBL/GenBank/DDBJ whole genome shotgun (WGS) entry which is preliminary data.</text>
</comment>
<evidence type="ECO:0000256" key="8">
    <source>
        <dbReference type="PROSITE-ProRule" id="PRU10141"/>
    </source>
</evidence>
<dbReference type="PROSITE" id="PS50011">
    <property type="entry name" value="PROTEIN_KINASE_DOM"/>
    <property type="match status" value="1"/>
</dbReference>
<reference evidence="11 12" key="1">
    <citation type="journal article" date="2019" name="Sci. Rep.">
        <title>Nanopore sequencing improves the draft genome of the human pathogenic amoeba Naegleria fowleri.</title>
        <authorList>
            <person name="Liechti N."/>
            <person name="Schurch N."/>
            <person name="Bruggmann R."/>
            <person name="Wittwer M."/>
        </authorList>
    </citation>
    <scope>NUCLEOTIDE SEQUENCE [LARGE SCALE GENOMIC DNA]</scope>
    <source>
        <strain evidence="11 12">ATCC 30894</strain>
    </source>
</reference>
<keyword evidence="12" id="KW-1185">Reference proteome</keyword>
<keyword evidence="6 8" id="KW-0067">ATP-binding</keyword>
<dbReference type="InterPro" id="IPR011009">
    <property type="entry name" value="Kinase-like_dom_sf"/>
</dbReference>
<dbReference type="PANTHER" id="PTHR43671:SF13">
    <property type="entry name" value="SERINE_THREONINE-PROTEIN KINASE NEK2"/>
    <property type="match status" value="1"/>
</dbReference>
<dbReference type="PROSITE" id="PS00107">
    <property type="entry name" value="PROTEIN_KINASE_ATP"/>
    <property type="match status" value="1"/>
</dbReference>